<dbReference type="AlphaFoldDB" id="A0A0C9LVI1"/>
<accession>A0A0C9LVI1</accession>
<dbReference type="InterPro" id="IPR006594">
    <property type="entry name" value="LisH"/>
</dbReference>
<keyword evidence="4" id="KW-1185">Reference proteome</keyword>
<dbReference type="SMART" id="SM00757">
    <property type="entry name" value="CRA"/>
    <property type="match status" value="1"/>
</dbReference>
<dbReference type="OrthoDB" id="2415936at2759"/>
<sequence>MMNDLNTDCKDIIMEYLLHYCYKDTAKALLDEIQHLDECSKAIKLKVHNAVGDQAISARNDHDKRHTIDMSMLDKSNIEWNHIDARKDIHNAIREGDIGRAFTLIEKHFPNLIRAYNTINRMEAALQDSSALPKSHCTIYKLRCQQFVETLRSSGPIEAIQFAKFYFRPCSKLYKELTDDATSLIAYTDLESHDRASQRHRDKIADEVNQMVLESQHFSPQTALEKLWRQKTAIQVELDNQKRQSSARDQQESENTKALM</sequence>
<evidence type="ECO:0000313" key="4">
    <source>
        <dbReference type="Proteomes" id="UP000053815"/>
    </source>
</evidence>
<dbReference type="InterPro" id="IPR050618">
    <property type="entry name" value="Ubq-SigPath_Reg"/>
</dbReference>
<dbReference type="PANTHER" id="PTHR12864">
    <property type="entry name" value="RAN BINDING PROTEIN 9-RELATED"/>
    <property type="match status" value="1"/>
</dbReference>
<dbReference type="InterPro" id="IPR006595">
    <property type="entry name" value="CTLH_C"/>
</dbReference>
<dbReference type="PROSITE" id="PS50896">
    <property type="entry name" value="LISH"/>
    <property type="match status" value="1"/>
</dbReference>
<dbReference type="EMBL" id="DF836425">
    <property type="protein sequence ID" value="GAN06815.1"/>
    <property type="molecule type" value="Genomic_DNA"/>
</dbReference>
<name>A0A0C9LVI1_9FUNG</name>
<gene>
    <name evidence="3" type="ORF">MAM1_0136d06305</name>
</gene>
<organism evidence="3">
    <name type="scientific">Mucor ambiguus</name>
    <dbReference type="NCBI Taxonomy" id="91626"/>
    <lineage>
        <taxon>Eukaryota</taxon>
        <taxon>Fungi</taxon>
        <taxon>Fungi incertae sedis</taxon>
        <taxon>Mucoromycota</taxon>
        <taxon>Mucoromycotina</taxon>
        <taxon>Mucoromycetes</taxon>
        <taxon>Mucorales</taxon>
        <taxon>Mucorineae</taxon>
        <taxon>Mucoraceae</taxon>
        <taxon>Mucor</taxon>
    </lineage>
</organism>
<evidence type="ECO:0000313" key="3">
    <source>
        <dbReference type="EMBL" id="GAN06815.1"/>
    </source>
</evidence>
<dbReference type="Proteomes" id="UP000053815">
    <property type="component" value="Unassembled WGS sequence"/>
</dbReference>
<evidence type="ECO:0000256" key="1">
    <source>
        <dbReference type="SAM" id="MobiDB-lite"/>
    </source>
</evidence>
<evidence type="ECO:0000259" key="2">
    <source>
        <dbReference type="PROSITE" id="PS50897"/>
    </source>
</evidence>
<dbReference type="Pfam" id="PF10607">
    <property type="entry name" value="CTLH"/>
    <property type="match status" value="1"/>
</dbReference>
<dbReference type="PROSITE" id="PS50897">
    <property type="entry name" value="CTLH"/>
    <property type="match status" value="1"/>
</dbReference>
<dbReference type="InterPro" id="IPR024964">
    <property type="entry name" value="CTLH/CRA"/>
</dbReference>
<dbReference type="STRING" id="91626.A0A0C9LVI1"/>
<dbReference type="InterPro" id="IPR013144">
    <property type="entry name" value="CRA_dom"/>
</dbReference>
<protein>
    <recommendedName>
        <fullName evidence="2">CTLH domain-containing protein</fullName>
    </recommendedName>
</protein>
<feature type="region of interest" description="Disordered" evidence="1">
    <location>
        <begin position="239"/>
        <end position="260"/>
    </location>
</feature>
<feature type="domain" description="CTLH" evidence="2">
    <location>
        <begin position="82"/>
        <end position="158"/>
    </location>
</feature>
<feature type="compositionally biased region" description="Basic and acidic residues" evidence="1">
    <location>
        <begin position="249"/>
        <end position="260"/>
    </location>
</feature>
<proteinExistence type="predicted"/>
<reference evidence="3" key="1">
    <citation type="submission" date="2014-09" db="EMBL/GenBank/DDBJ databases">
        <title>Draft genome sequence of an oleaginous Mucoromycotina fungus Mucor ambiguus NBRC6742.</title>
        <authorList>
            <person name="Takeda I."/>
            <person name="Yamane N."/>
            <person name="Morita T."/>
            <person name="Tamano K."/>
            <person name="Machida M."/>
            <person name="Baker S."/>
            <person name="Koike H."/>
        </authorList>
    </citation>
    <scope>NUCLEOTIDE SEQUENCE</scope>
    <source>
        <strain evidence="3">NBRC 6742</strain>
    </source>
</reference>